<name>A0A1G4I8J7_TRYEQ</name>
<evidence type="ECO:0000256" key="2">
    <source>
        <dbReference type="SAM" id="Phobius"/>
    </source>
</evidence>
<feature type="transmembrane region" description="Helical" evidence="2">
    <location>
        <begin position="524"/>
        <end position="544"/>
    </location>
</feature>
<feature type="compositionally biased region" description="Basic and acidic residues" evidence="1">
    <location>
        <begin position="123"/>
        <end position="149"/>
    </location>
</feature>
<evidence type="ECO:0000313" key="3">
    <source>
        <dbReference type="EMBL" id="SCU68074.1"/>
    </source>
</evidence>
<evidence type="ECO:0000256" key="1">
    <source>
        <dbReference type="SAM" id="MobiDB-lite"/>
    </source>
</evidence>
<keyword evidence="4" id="KW-1185">Reference proteome</keyword>
<keyword evidence="2" id="KW-0812">Transmembrane</keyword>
<comment type="caution">
    <text evidence="3">The sequence shown here is derived from an EMBL/GenBank/DDBJ whole genome shotgun (WGS) entry which is preliminary data.</text>
</comment>
<reference evidence="3" key="1">
    <citation type="submission" date="2016-09" db="EMBL/GenBank/DDBJ databases">
        <authorList>
            <person name="Hebert L."/>
            <person name="Moumen B."/>
        </authorList>
    </citation>
    <scope>NUCLEOTIDE SEQUENCE [LARGE SCALE GENOMIC DNA]</scope>
    <source>
        <strain evidence="3">OVI</strain>
    </source>
</reference>
<feature type="transmembrane region" description="Helical" evidence="2">
    <location>
        <begin position="358"/>
        <end position="382"/>
    </location>
</feature>
<dbReference type="RefSeq" id="XP_067079306.1">
    <property type="nucleotide sequence ID" value="XM_067223205.1"/>
</dbReference>
<keyword evidence="2" id="KW-0472">Membrane</keyword>
<dbReference type="GeneID" id="92382690"/>
<dbReference type="Proteomes" id="UP000195570">
    <property type="component" value="Unassembled WGS sequence"/>
</dbReference>
<protein>
    <submittedName>
        <fullName evidence="3">Uncharacterized protein</fullName>
    </submittedName>
</protein>
<gene>
    <name evidence="3" type="ORF">TEOVI_000875600</name>
</gene>
<dbReference type="EMBL" id="CZPT02000874">
    <property type="protein sequence ID" value="SCU68074.1"/>
    <property type="molecule type" value="Genomic_DNA"/>
</dbReference>
<dbReference type="AlphaFoldDB" id="A0A1G4I8J7"/>
<evidence type="ECO:0000313" key="4">
    <source>
        <dbReference type="Proteomes" id="UP000195570"/>
    </source>
</evidence>
<feature type="transmembrane region" description="Helical" evidence="2">
    <location>
        <begin position="429"/>
        <end position="451"/>
    </location>
</feature>
<feature type="region of interest" description="Disordered" evidence="1">
    <location>
        <begin position="1"/>
        <end position="41"/>
    </location>
</feature>
<proteinExistence type="predicted"/>
<feature type="compositionally biased region" description="Basic and acidic residues" evidence="1">
    <location>
        <begin position="1"/>
        <end position="11"/>
    </location>
</feature>
<organism evidence="3 4">
    <name type="scientific">Trypanosoma equiperdum</name>
    <dbReference type="NCBI Taxonomy" id="5694"/>
    <lineage>
        <taxon>Eukaryota</taxon>
        <taxon>Discoba</taxon>
        <taxon>Euglenozoa</taxon>
        <taxon>Kinetoplastea</taxon>
        <taxon>Metakinetoplastina</taxon>
        <taxon>Trypanosomatida</taxon>
        <taxon>Trypanosomatidae</taxon>
        <taxon>Trypanosoma</taxon>
    </lineage>
</organism>
<feature type="transmembrane region" description="Helical" evidence="2">
    <location>
        <begin position="394"/>
        <end position="417"/>
    </location>
</feature>
<keyword evidence="2" id="KW-1133">Transmembrane helix</keyword>
<dbReference type="VEuPathDB" id="TriTrypDB:TEOVI_000875600"/>
<sequence>MPENPQRRDGAGNEVEPVPPLEGNVETSAPDAAEECQTSSTPTEAVIMLDEPCRNLPKLHWQDFKLIGRCISFLGESVVNDETLFLHYEGYVSMVNKNTITLLNVNRFTSDDFLKRRERLEQEKTKRNARREVKAQEGSSKEDEKDIVTRENIWGENNGSTEEVDESGVASGAPADENNRRSMFLSLFYVNSRRGKGDAETQSERQKLICGAGSIGPIPYVTFARSAIHDVVVGNDQRSSFMSIFRHSSKKFFDMQCLRMYVRRFLVSASRENKEQSLTLRSFVESKCNYKGIDDNVLVSVAKEELAALANIDKNIAKCSSRPTDARVGIQLQLFRAPPGLFSGTGILFLTRLPMQTFWLAVVQSLMTLMLLTVAANTFIGGRNGIVNGYMFRYISPILIGCFHCLFASAVTAFHAIRMRMPVRFSPHAMLRAAAVGIAIGFCSLALLAVAEAISFPRIQSYIRERAEDPIALCAYYKSNECRGYNENCDVDRDSPTCLWGVCKGEWKGAPCTRKLNRTIVMGFVPFGVLSILLFGMFVIDGFLHYRLFRVSRLIAAITSR</sequence>
<accession>A0A1G4I8J7</accession>
<feature type="region of interest" description="Disordered" evidence="1">
    <location>
        <begin position="123"/>
        <end position="177"/>
    </location>
</feature>